<dbReference type="EMBL" id="CP022115">
    <property type="protein sequence ID" value="ASJ24881.1"/>
    <property type="molecule type" value="Genomic_DNA"/>
</dbReference>
<reference evidence="3" key="1">
    <citation type="submission" date="2017-06" db="EMBL/GenBank/DDBJ databases">
        <title>Whole genome sequence of Laribacter hongkongensis LHGZ1.</title>
        <authorList>
            <person name="Chen D."/>
            <person name="Wu H."/>
            <person name="Chen J."/>
        </authorList>
    </citation>
    <scope>NUCLEOTIDE SEQUENCE [LARGE SCALE GENOMIC DNA]</scope>
    <source>
        <strain evidence="3">LHGZ1</strain>
    </source>
</reference>
<dbReference type="AlphaFoldDB" id="A0A248LK65"/>
<keyword evidence="1" id="KW-0812">Transmembrane</keyword>
<dbReference type="OMA" id="EMAFTRW"/>
<dbReference type="InterPro" id="IPR021249">
    <property type="entry name" value="DUF2788"/>
</dbReference>
<dbReference type="Proteomes" id="UP000197424">
    <property type="component" value="Chromosome"/>
</dbReference>
<feature type="transmembrane region" description="Helical" evidence="1">
    <location>
        <begin position="12"/>
        <end position="32"/>
    </location>
</feature>
<keyword evidence="1" id="KW-0472">Membrane</keyword>
<accession>A0A248LK65</accession>
<gene>
    <name evidence="2" type="ORF">LHGZ1_2050</name>
</gene>
<dbReference type="RefSeq" id="WP_012697431.1">
    <property type="nucleotide sequence ID" value="NZ_JAJAWN010000006.1"/>
</dbReference>
<evidence type="ECO:0000256" key="1">
    <source>
        <dbReference type="SAM" id="Phobius"/>
    </source>
</evidence>
<protein>
    <submittedName>
        <fullName evidence="2">DUF2788 domain containing protein</fullName>
    </submittedName>
</protein>
<keyword evidence="1" id="KW-1133">Transmembrane helix</keyword>
<feature type="transmembrane region" description="Helical" evidence="1">
    <location>
        <begin position="44"/>
        <end position="62"/>
    </location>
</feature>
<sequence length="73" mass="8139">MEFLSHMTEEQFTNLSMIVLLGGLICFMAFIIWDLGKKSGAGRFGTFVLFLALFVGVLGFVLKNVLVEFFLLG</sequence>
<proteinExistence type="predicted"/>
<name>A0A248LK65_9NEIS</name>
<evidence type="ECO:0000313" key="2">
    <source>
        <dbReference type="EMBL" id="ASJ24881.1"/>
    </source>
</evidence>
<organism evidence="2 3">
    <name type="scientific">Laribacter hongkongensis</name>
    <dbReference type="NCBI Taxonomy" id="168471"/>
    <lineage>
        <taxon>Bacteria</taxon>
        <taxon>Pseudomonadati</taxon>
        <taxon>Pseudomonadota</taxon>
        <taxon>Betaproteobacteria</taxon>
        <taxon>Neisseriales</taxon>
        <taxon>Aquaspirillaceae</taxon>
        <taxon>Laribacter</taxon>
    </lineage>
</organism>
<evidence type="ECO:0000313" key="3">
    <source>
        <dbReference type="Proteomes" id="UP000197424"/>
    </source>
</evidence>
<dbReference type="Pfam" id="PF10981">
    <property type="entry name" value="DUF2788"/>
    <property type="match status" value="1"/>
</dbReference>